<dbReference type="RefSeq" id="WP_316433423.1">
    <property type="nucleotide sequence ID" value="NZ_CP053586.1"/>
</dbReference>
<sequence length="510" mass="57110">MPAEQTDGFADNWAYLRTELHWLERLLMAAVAKQRKEAKEIDRVAQSKADRATSHWWKGIITAEGNIAYDEYRQPAGVKTSYSSQIEAQIQASQRQGIVLALPALRDRLGLNLFEKNLVLMSLAPEVNRRYSKLYHYLQGEDSPAKTDLPTLDLVLRLLCKNDQEWRVARNHLMGSSRLIRHKLLNFLPAAENTLLNAPLKLSVPLINYLLADHPTLQTLDELLTPADASKPTEPAAPALIRKVPRVATPVLLQHITLTQIWSDLVLPTSTIEQLQQMAKRIQGYSAAVENWNLASEAMVPPGLVALLTGEPGTGKTAAALALATELQTPLWQVDLAAIDPIDYTDLLSEIRTTAPTVLLIDSAQVWLKRAALVSAVQLQQFWTERRQQAAITLFSLTHSAAVQVRWQRQLDQQIQFVPPGAIERLLLWQNAFPVKVPLESDINWTALAELPLNRREIQTLGQEAICYAAAESASAVSLSHILQALVQYGWRVEIQPLRPKRRSKKKTEA</sequence>
<dbReference type="Pfam" id="PF22977">
    <property type="entry name" value="WHD"/>
    <property type="match status" value="1"/>
</dbReference>
<accession>A0AA96WBG4</accession>
<dbReference type="AlphaFoldDB" id="A0AA96WBG4"/>
<feature type="domain" description="AAA+ ATPase" evidence="1">
    <location>
        <begin position="302"/>
        <end position="421"/>
    </location>
</feature>
<dbReference type="SUPFAM" id="SSF52540">
    <property type="entry name" value="P-loop containing nucleoside triphosphate hydrolases"/>
    <property type="match status" value="1"/>
</dbReference>
<dbReference type="SMART" id="SM00382">
    <property type="entry name" value="AAA"/>
    <property type="match status" value="1"/>
</dbReference>
<name>A0AA96WBG4_9CYAN</name>
<dbReference type="Gene3D" id="3.40.50.300">
    <property type="entry name" value="P-loop containing nucleotide triphosphate hydrolases"/>
    <property type="match status" value="1"/>
</dbReference>
<dbReference type="Pfam" id="PF00004">
    <property type="entry name" value="AAA"/>
    <property type="match status" value="1"/>
</dbReference>
<dbReference type="GO" id="GO:0005524">
    <property type="term" value="F:ATP binding"/>
    <property type="evidence" value="ECO:0007669"/>
    <property type="project" value="InterPro"/>
</dbReference>
<evidence type="ECO:0000313" key="2">
    <source>
        <dbReference type="EMBL" id="WNZ22044.1"/>
    </source>
</evidence>
<reference evidence="2" key="1">
    <citation type="submission" date="2020-05" db="EMBL/GenBank/DDBJ databases">
        <authorList>
            <person name="Zhu T."/>
            <person name="Keshari N."/>
            <person name="Lu X."/>
        </authorList>
    </citation>
    <scope>NUCLEOTIDE SEQUENCE</scope>
    <source>
        <strain evidence="2">NK1-12</strain>
    </source>
</reference>
<dbReference type="InterPro" id="IPR003593">
    <property type="entry name" value="AAA+_ATPase"/>
</dbReference>
<dbReference type="EMBL" id="CP053586">
    <property type="protein sequence ID" value="WNZ22044.1"/>
    <property type="molecule type" value="Genomic_DNA"/>
</dbReference>
<organism evidence="2">
    <name type="scientific">Leptolyngbya sp. NK1-12</name>
    <dbReference type="NCBI Taxonomy" id="2547451"/>
    <lineage>
        <taxon>Bacteria</taxon>
        <taxon>Bacillati</taxon>
        <taxon>Cyanobacteriota</taxon>
        <taxon>Cyanophyceae</taxon>
        <taxon>Leptolyngbyales</taxon>
        <taxon>Leptolyngbyaceae</taxon>
        <taxon>Leptolyngbya group</taxon>
        <taxon>Leptolyngbya</taxon>
    </lineage>
</organism>
<dbReference type="InterPro" id="IPR003959">
    <property type="entry name" value="ATPase_AAA_core"/>
</dbReference>
<evidence type="ECO:0000259" key="1">
    <source>
        <dbReference type="SMART" id="SM00382"/>
    </source>
</evidence>
<protein>
    <submittedName>
        <fullName evidence="2">AAA family ATPase</fullName>
    </submittedName>
</protein>
<dbReference type="InterPro" id="IPR027417">
    <property type="entry name" value="P-loop_NTPase"/>
</dbReference>
<dbReference type="InterPro" id="IPR054472">
    <property type="entry name" value="WHD"/>
</dbReference>
<dbReference type="GO" id="GO:0016887">
    <property type="term" value="F:ATP hydrolysis activity"/>
    <property type="evidence" value="ECO:0007669"/>
    <property type="project" value="InterPro"/>
</dbReference>
<gene>
    <name evidence="2" type="ORF">HJG54_03625</name>
</gene>
<proteinExistence type="predicted"/>